<sequence length="296" mass="30573">MNALLTLLQGDKSAESVVPRTGYTAVLTIACAAAMAFLAVFVLALALSAGRQAAEWEASLSDSATVRISAPAEMADVQADTVETILAQTPGIGGTRRLSDDEQALLLQPWFGTDLPLETLRLPILIDVTLTEDGPDVIGLRQRLAAEAPGAVYDDHGRWRAPMVDAAQGLRSLSLIALILIAGVTGVTVALAASAAISANGQVIDVLRLVGAEDRYISRAFTRRFTLRTLGGAAAGALTGLVAVALIPTVAGGGLASAVGFYGLEWIWPLLVPPAAAVLAFVATRAAAARRLKEAG</sequence>
<evidence type="ECO:0000256" key="2">
    <source>
        <dbReference type="ARBA" id="ARBA00022475"/>
    </source>
</evidence>
<gene>
    <name evidence="8" type="ORF">BOA8489_01121</name>
</gene>
<feature type="transmembrane region" description="Helical" evidence="6">
    <location>
        <begin position="267"/>
        <end position="288"/>
    </location>
</feature>
<dbReference type="GO" id="GO:0032153">
    <property type="term" value="C:cell division site"/>
    <property type="evidence" value="ECO:0007669"/>
    <property type="project" value="TreeGrafter"/>
</dbReference>
<dbReference type="EMBL" id="FXXQ01000002">
    <property type="protein sequence ID" value="SMX23021.1"/>
    <property type="molecule type" value="Genomic_DNA"/>
</dbReference>
<keyword evidence="2" id="KW-1003">Cell membrane</keyword>
<name>A0A238IYA5_9RHOB</name>
<keyword evidence="3 6" id="KW-0812">Transmembrane</keyword>
<dbReference type="GO" id="GO:0051301">
    <property type="term" value="P:cell division"/>
    <property type="evidence" value="ECO:0007669"/>
    <property type="project" value="InterPro"/>
</dbReference>
<dbReference type="OrthoDB" id="9814843at2"/>
<evidence type="ECO:0000256" key="5">
    <source>
        <dbReference type="ARBA" id="ARBA00023136"/>
    </source>
</evidence>
<keyword evidence="4 6" id="KW-1133">Transmembrane helix</keyword>
<reference evidence="9" key="1">
    <citation type="submission" date="2017-05" db="EMBL/GenBank/DDBJ databases">
        <authorList>
            <person name="Rodrigo-Torres L."/>
            <person name="Arahal R. D."/>
            <person name="Lucena T."/>
        </authorList>
    </citation>
    <scope>NUCLEOTIDE SEQUENCE [LARGE SCALE GENOMIC DNA]</scope>
    <source>
        <strain evidence="9">CECT 8489</strain>
    </source>
</reference>
<feature type="transmembrane region" description="Helical" evidence="6">
    <location>
        <begin position="23"/>
        <end position="47"/>
    </location>
</feature>
<dbReference type="Pfam" id="PF02687">
    <property type="entry name" value="FtsX"/>
    <property type="match status" value="1"/>
</dbReference>
<evidence type="ECO:0000256" key="4">
    <source>
        <dbReference type="ARBA" id="ARBA00022989"/>
    </source>
</evidence>
<organism evidence="8 9">
    <name type="scientific">Boseongicola aestuarii</name>
    <dbReference type="NCBI Taxonomy" id="1470561"/>
    <lineage>
        <taxon>Bacteria</taxon>
        <taxon>Pseudomonadati</taxon>
        <taxon>Pseudomonadota</taxon>
        <taxon>Alphaproteobacteria</taxon>
        <taxon>Rhodobacterales</taxon>
        <taxon>Paracoccaceae</taxon>
        <taxon>Boseongicola</taxon>
    </lineage>
</organism>
<feature type="domain" description="ABC3 transporter permease C-terminal" evidence="7">
    <location>
        <begin position="176"/>
        <end position="292"/>
    </location>
</feature>
<dbReference type="Proteomes" id="UP000201838">
    <property type="component" value="Unassembled WGS sequence"/>
</dbReference>
<dbReference type="RefSeq" id="WP_093972966.1">
    <property type="nucleotide sequence ID" value="NZ_FXXQ01000002.1"/>
</dbReference>
<dbReference type="PANTHER" id="PTHR47755:SF1">
    <property type="entry name" value="CELL DIVISION PROTEIN FTSX"/>
    <property type="match status" value="1"/>
</dbReference>
<dbReference type="AlphaFoldDB" id="A0A238IYA5"/>
<evidence type="ECO:0000256" key="1">
    <source>
        <dbReference type="ARBA" id="ARBA00004651"/>
    </source>
</evidence>
<evidence type="ECO:0000313" key="9">
    <source>
        <dbReference type="Proteomes" id="UP000201838"/>
    </source>
</evidence>
<keyword evidence="9" id="KW-1185">Reference proteome</keyword>
<comment type="subcellular location">
    <subcellularLocation>
        <location evidence="1">Cell membrane</location>
        <topology evidence="1">Multi-pass membrane protein</topology>
    </subcellularLocation>
</comment>
<evidence type="ECO:0000256" key="6">
    <source>
        <dbReference type="SAM" id="Phobius"/>
    </source>
</evidence>
<protein>
    <submittedName>
        <fullName evidence="8">FtsX-like permease family protein</fullName>
    </submittedName>
</protein>
<keyword evidence="5 6" id="KW-0472">Membrane</keyword>
<dbReference type="InterPro" id="IPR004513">
    <property type="entry name" value="FtsX"/>
</dbReference>
<evidence type="ECO:0000256" key="3">
    <source>
        <dbReference type="ARBA" id="ARBA00022692"/>
    </source>
</evidence>
<dbReference type="GO" id="GO:0005886">
    <property type="term" value="C:plasma membrane"/>
    <property type="evidence" value="ECO:0007669"/>
    <property type="project" value="UniProtKB-SubCell"/>
</dbReference>
<feature type="transmembrane region" description="Helical" evidence="6">
    <location>
        <begin position="225"/>
        <end position="247"/>
    </location>
</feature>
<accession>A0A238IYA5</accession>
<evidence type="ECO:0000313" key="8">
    <source>
        <dbReference type="EMBL" id="SMX23021.1"/>
    </source>
</evidence>
<proteinExistence type="predicted"/>
<dbReference type="PANTHER" id="PTHR47755">
    <property type="entry name" value="CELL DIVISION PROTEIN FTSX"/>
    <property type="match status" value="1"/>
</dbReference>
<evidence type="ECO:0000259" key="7">
    <source>
        <dbReference type="Pfam" id="PF02687"/>
    </source>
</evidence>
<dbReference type="InterPro" id="IPR003838">
    <property type="entry name" value="ABC3_permease_C"/>
</dbReference>